<evidence type="ECO:0000259" key="4">
    <source>
        <dbReference type="PROSITE" id="PS50948"/>
    </source>
</evidence>
<dbReference type="Proteomes" id="UP000794436">
    <property type="component" value="Unassembled WGS sequence"/>
</dbReference>
<dbReference type="InterPro" id="IPR003609">
    <property type="entry name" value="Pan_app"/>
</dbReference>
<evidence type="ECO:0000313" key="6">
    <source>
        <dbReference type="Proteomes" id="UP000794436"/>
    </source>
</evidence>
<dbReference type="SMART" id="SM00223">
    <property type="entry name" value="APPLE"/>
    <property type="match status" value="3"/>
</dbReference>
<accession>A0A8K1CQH2</accession>
<comment type="caution">
    <text evidence="5">The sequence shown here is derived from an EMBL/GenBank/DDBJ whole genome shotgun (WGS) entry which is preliminary data.</text>
</comment>
<dbReference type="Gene3D" id="3.50.4.10">
    <property type="entry name" value="Hepatocyte Growth Factor"/>
    <property type="match status" value="3"/>
</dbReference>
<keyword evidence="6" id="KW-1185">Reference proteome</keyword>
<dbReference type="Pfam" id="PF00024">
    <property type="entry name" value="PAN_1"/>
    <property type="match status" value="2"/>
</dbReference>
<evidence type="ECO:0000256" key="3">
    <source>
        <dbReference type="SAM" id="SignalP"/>
    </source>
</evidence>
<reference evidence="5" key="1">
    <citation type="submission" date="2019-03" db="EMBL/GenBank/DDBJ databases">
        <title>Long read genome sequence of the mycoparasitic Pythium oligandrum ATCC 38472 isolated from sugarbeet rhizosphere.</title>
        <authorList>
            <person name="Gaulin E."/>
        </authorList>
    </citation>
    <scope>NUCLEOTIDE SEQUENCE</scope>
    <source>
        <strain evidence="5">ATCC 38472_TT</strain>
    </source>
</reference>
<name>A0A8K1CQH2_PYTOL</name>
<feature type="domain" description="Apple" evidence="4">
    <location>
        <begin position="183"/>
        <end position="254"/>
    </location>
</feature>
<keyword evidence="2" id="KW-1015">Disulfide bond</keyword>
<evidence type="ECO:0000313" key="5">
    <source>
        <dbReference type="EMBL" id="TMW66836.1"/>
    </source>
</evidence>
<dbReference type="PROSITE" id="PS50948">
    <property type="entry name" value="PAN"/>
    <property type="match status" value="2"/>
</dbReference>
<protein>
    <recommendedName>
        <fullName evidence="4">Apple domain-containing protein</fullName>
    </recommendedName>
</protein>
<dbReference type="EMBL" id="SPLM01000006">
    <property type="protein sequence ID" value="TMW66836.1"/>
    <property type="molecule type" value="Genomic_DNA"/>
</dbReference>
<feature type="domain" description="Apple" evidence="4">
    <location>
        <begin position="23"/>
        <end position="94"/>
    </location>
</feature>
<keyword evidence="3" id="KW-0732">Signal</keyword>
<dbReference type="Pfam" id="PF14295">
    <property type="entry name" value="PAN_4"/>
    <property type="match status" value="1"/>
</dbReference>
<dbReference type="GO" id="GO:0006508">
    <property type="term" value="P:proteolysis"/>
    <property type="evidence" value="ECO:0007669"/>
    <property type="project" value="InterPro"/>
</dbReference>
<organism evidence="5 6">
    <name type="scientific">Pythium oligandrum</name>
    <name type="common">Mycoparasitic fungus</name>
    <dbReference type="NCBI Taxonomy" id="41045"/>
    <lineage>
        <taxon>Eukaryota</taxon>
        <taxon>Sar</taxon>
        <taxon>Stramenopiles</taxon>
        <taxon>Oomycota</taxon>
        <taxon>Peronosporomycetes</taxon>
        <taxon>Pythiales</taxon>
        <taxon>Pythiaceae</taxon>
        <taxon>Pythium</taxon>
    </lineage>
</organism>
<gene>
    <name evidence="5" type="ORF">Poli38472_011952</name>
</gene>
<evidence type="ECO:0000256" key="1">
    <source>
        <dbReference type="ARBA" id="ARBA00022737"/>
    </source>
</evidence>
<dbReference type="InterPro" id="IPR000177">
    <property type="entry name" value="Apple"/>
</dbReference>
<evidence type="ECO:0000256" key="2">
    <source>
        <dbReference type="ARBA" id="ARBA00023157"/>
    </source>
</evidence>
<feature type="chain" id="PRO_5035443285" description="Apple domain-containing protein" evidence="3">
    <location>
        <begin position="19"/>
        <end position="254"/>
    </location>
</feature>
<feature type="signal peptide" evidence="3">
    <location>
        <begin position="1"/>
        <end position="18"/>
    </location>
</feature>
<sequence>MVLQHLVLFTALAVGVSAADRRCTPIQRGTQFGGTTISTTSQANYFYCNDLCRDNTNCAAYTYTVSSSQCVLFSASTTENTDYSKRDNLYSAHCVTKEASAKLYGPSEPHTDYYGNDLWSQAAATATDCADICQYNWDCTAYTWTADNGGVCYVKRFKSETVTVSPAPSDGSVRIRSGEVYKCSRPMYDADITGQDLGSVLRSSWMECCGVCRNTANCNAFSWNNYNGGTCWLKTGAAGAMPQASGVISATLAA</sequence>
<dbReference type="SUPFAM" id="SSF57414">
    <property type="entry name" value="Hairpin loop containing domain-like"/>
    <property type="match status" value="1"/>
</dbReference>
<dbReference type="GO" id="GO:0005576">
    <property type="term" value="C:extracellular region"/>
    <property type="evidence" value="ECO:0007669"/>
    <property type="project" value="InterPro"/>
</dbReference>
<dbReference type="AlphaFoldDB" id="A0A8K1CQH2"/>
<dbReference type="OrthoDB" id="568194at2759"/>
<proteinExistence type="predicted"/>
<keyword evidence="1" id="KW-0677">Repeat</keyword>